<dbReference type="Gene3D" id="1.20.140.40">
    <property type="entry name" value="Invertase/pectin methylesterase inhibitor family protein"/>
    <property type="match status" value="1"/>
</dbReference>
<evidence type="ECO:0000256" key="3">
    <source>
        <dbReference type="ARBA" id="ARBA00038471"/>
    </source>
</evidence>
<dbReference type="NCBIfam" id="TIGR01614">
    <property type="entry name" value="PME_inhib"/>
    <property type="match status" value="1"/>
</dbReference>
<reference evidence="6 7" key="1">
    <citation type="submission" date="2019-08" db="EMBL/GenBank/DDBJ databases">
        <title>Draft genome sequences of two oriental melons (Cucumis melo L. var makuwa).</title>
        <authorList>
            <person name="Kwon S.-Y."/>
        </authorList>
    </citation>
    <scope>NUCLEOTIDE SEQUENCE [LARGE SCALE GENOMIC DNA]</scope>
    <source>
        <strain evidence="7">cv. Chang Bougi</strain>
        <tissue evidence="6">Leaf</tissue>
    </source>
</reference>
<feature type="domain" description="Pectinesterase inhibitor" evidence="5">
    <location>
        <begin position="39"/>
        <end position="181"/>
    </location>
</feature>
<comment type="similarity">
    <text evidence="3">Belongs to the PMEI family.</text>
</comment>
<evidence type="ECO:0000256" key="1">
    <source>
        <dbReference type="ARBA" id="ARBA00022729"/>
    </source>
</evidence>
<evidence type="ECO:0000256" key="2">
    <source>
        <dbReference type="ARBA" id="ARBA00023157"/>
    </source>
</evidence>
<dbReference type="InterPro" id="IPR034086">
    <property type="entry name" value="PMEI_plant"/>
</dbReference>
<feature type="chain" id="PRO_5023044785" evidence="4">
    <location>
        <begin position="29"/>
        <end position="189"/>
    </location>
</feature>
<dbReference type="PANTHER" id="PTHR36710:SF4">
    <property type="entry name" value="PLANT INVERTASE_PECTIN METHYLESTERASE INHIBITOR SUPERFAMILY PROTEIN"/>
    <property type="match status" value="1"/>
</dbReference>
<evidence type="ECO:0000313" key="6">
    <source>
        <dbReference type="EMBL" id="TYK02952.1"/>
    </source>
</evidence>
<dbReference type="Proteomes" id="UP000321947">
    <property type="component" value="Unassembled WGS sequence"/>
</dbReference>
<dbReference type="InterPro" id="IPR052421">
    <property type="entry name" value="PCW_Enzyme_Inhibitor"/>
</dbReference>
<dbReference type="Pfam" id="PF04043">
    <property type="entry name" value="PMEI"/>
    <property type="match status" value="1"/>
</dbReference>
<dbReference type="GO" id="GO:0046910">
    <property type="term" value="F:pectinesterase inhibitor activity"/>
    <property type="evidence" value="ECO:0007669"/>
    <property type="project" value="InterPro"/>
</dbReference>
<dbReference type="SMART" id="SM00856">
    <property type="entry name" value="PMEI"/>
    <property type="match status" value="1"/>
</dbReference>
<keyword evidence="1 4" id="KW-0732">Signal</keyword>
<proteinExistence type="inferred from homology"/>
<dbReference type="AlphaFoldDB" id="A0A5D3BVW2"/>
<dbReference type="InterPro" id="IPR006501">
    <property type="entry name" value="Pectinesterase_inhib_dom"/>
</dbReference>
<dbReference type="EMBL" id="SSTD01015300">
    <property type="protein sequence ID" value="TYK02952.1"/>
    <property type="molecule type" value="Genomic_DNA"/>
</dbReference>
<comment type="caution">
    <text evidence="6">The sequence shown here is derived from an EMBL/GenBank/DDBJ whole genome shotgun (WGS) entry which is preliminary data.</text>
</comment>
<accession>A0A5D3BVW2</accession>
<protein>
    <submittedName>
        <fullName evidence="6">Pectinesterase inhibitor-like</fullName>
    </submittedName>
</protein>
<name>A0A5D3BVW2_CUCMM</name>
<organism evidence="6 7">
    <name type="scientific">Cucumis melo var. makuwa</name>
    <name type="common">Oriental melon</name>
    <dbReference type="NCBI Taxonomy" id="1194695"/>
    <lineage>
        <taxon>Eukaryota</taxon>
        <taxon>Viridiplantae</taxon>
        <taxon>Streptophyta</taxon>
        <taxon>Embryophyta</taxon>
        <taxon>Tracheophyta</taxon>
        <taxon>Spermatophyta</taxon>
        <taxon>Magnoliopsida</taxon>
        <taxon>eudicotyledons</taxon>
        <taxon>Gunneridae</taxon>
        <taxon>Pentapetalae</taxon>
        <taxon>rosids</taxon>
        <taxon>fabids</taxon>
        <taxon>Cucurbitales</taxon>
        <taxon>Cucurbitaceae</taxon>
        <taxon>Benincaseae</taxon>
        <taxon>Cucumis</taxon>
    </lineage>
</organism>
<gene>
    <name evidence="6" type="ORF">E5676_scaffold46G00340</name>
</gene>
<dbReference type="CDD" id="cd15797">
    <property type="entry name" value="PMEI"/>
    <property type="match status" value="1"/>
</dbReference>
<evidence type="ECO:0000313" key="7">
    <source>
        <dbReference type="Proteomes" id="UP000321947"/>
    </source>
</evidence>
<dbReference type="SUPFAM" id="SSF101148">
    <property type="entry name" value="Plant invertase/pectin methylesterase inhibitor"/>
    <property type="match status" value="1"/>
</dbReference>
<evidence type="ECO:0000259" key="5">
    <source>
        <dbReference type="SMART" id="SM00856"/>
    </source>
</evidence>
<evidence type="ECO:0000256" key="4">
    <source>
        <dbReference type="SAM" id="SignalP"/>
    </source>
</evidence>
<dbReference type="PANTHER" id="PTHR36710">
    <property type="entry name" value="PECTINESTERASE INHIBITOR-LIKE"/>
    <property type="match status" value="1"/>
</dbReference>
<sequence length="189" mass="20607">MINSNLNLGVYSSIMVFLFGLLLSNTYAIPLNANTIPSNGDILVSNICPQTSNPSFCASILESANNIDLKALIAYGLNLAHTNAGKSMTLAKALAVLTTNPRLKKQYLSCFENYDEAMCDIEKAKSDLAFGDYNGVNLAISDAMMIADDCHDNFEQSLKDMSLLPNNTRTLKDIYSIILVISSILPRNI</sequence>
<keyword evidence="2" id="KW-1015">Disulfide bond</keyword>
<dbReference type="InterPro" id="IPR035513">
    <property type="entry name" value="Invertase/methylesterase_inhib"/>
</dbReference>
<feature type="signal peptide" evidence="4">
    <location>
        <begin position="1"/>
        <end position="28"/>
    </location>
</feature>